<organism evidence="1">
    <name type="scientific">hydrothermal vent metagenome</name>
    <dbReference type="NCBI Taxonomy" id="652676"/>
    <lineage>
        <taxon>unclassified sequences</taxon>
        <taxon>metagenomes</taxon>
        <taxon>ecological metagenomes</taxon>
    </lineage>
</organism>
<reference evidence="1" key="1">
    <citation type="submission" date="2018-06" db="EMBL/GenBank/DDBJ databases">
        <authorList>
            <person name="Zhirakovskaya E."/>
        </authorList>
    </citation>
    <scope>NUCLEOTIDE SEQUENCE</scope>
</reference>
<proteinExistence type="predicted"/>
<dbReference type="InterPro" id="IPR042099">
    <property type="entry name" value="ANL_N_sf"/>
</dbReference>
<accession>A0A3B1DMH4</accession>
<name>A0A3B1DMH4_9ZZZZ</name>
<dbReference type="SUPFAM" id="SSF56801">
    <property type="entry name" value="Acetyl-CoA synthetase-like"/>
    <property type="match status" value="1"/>
</dbReference>
<dbReference type="PANTHER" id="PTHR36932">
    <property type="entry name" value="CAPSULAR POLYSACCHARIDE BIOSYNTHESIS PROTEIN"/>
    <property type="match status" value="1"/>
</dbReference>
<protein>
    <submittedName>
        <fullName evidence="1">Coenzyme F390 synthetase</fullName>
    </submittedName>
</protein>
<sequence length="450" mass="52040">MYNFLYRHILFPLHDRWLRKRNTIAYWKQAEKREWWSRPQLEAYQLEALQNVMSHAYNTCSYYTESWNKTGLIPETIQSLDDIQKFPLISKEAFREHGSQMQSSLPLKLYTKSTGGSSGEPLHFSLDKESNERRTAMMFRGYNWGGGAPGTKQLFIWGSHFSTAKQSTRLKHSLHALYERRKMLSCFDFTPQKMKEHLSTHNQYRPDVIIAYTNPLYEFARFIKNENLTAFSPQSMIVGAEKLHDFQRELIEDVFQAPLFETYGSREFMLIGAECEQHTGLHLSIDNLLVEIVDNDGNPTPDGEEGNVVITDLYNYGMPFIRYINGDRAIAGFEMCECGRGLPLLKKVTGRQLDILETPDGRKIPGEFFPHLMKEFKGIRRFQVLQSLLEKITIKLVIDDSFGETERAMLLTEIIEVAGTEVEIDLQIVEEIPLTKAGKHRVVVREMSTS</sequence>
<gene>
    <name evidence="1" type="ORF">MNBD_PLANCTO02-2927</name>
</gene>
<evidence type="ECO:0000313" key="1">
    <source>
        <dbReference type="EMBL" id="VAX36130.1"/>
    </source>
</evidence>
<dbReference type="InterPro" id="IPR053158">
    <property type="entry name" value="CapK_Type1_Caps_Biosynth"/>
</dbReference>
<dbReference type="EMBL" id="UOGL01000034">
    <property type="protein sequence ID" value="VAX36130.1"/>
    <property type="molecule type" value="Genomic_DNA"/>
</dbReference>
<dbReference type="Gene3D" id="3.40.50.12780">
    <property type="entry name" value="N-terminal domain of ligase-like"/>
    <property type="match status" value="1"/>
</dbReference>
<dbReference type="PANTHER" id="PTHR36932:SF1">
    <property type="entry name" value="CAPSULAR POLYSACCHARIDE BIOSYNTHESIS PROTEIN"/>
    <property type="match status" value="1"/>
</dbReference>
<dbReference type="AlphaFoldDB" id="A0A3B1DMH4"/>